<dbReference type="Proteomes" id="UP000707451">
    <property type="component" value="Unassembled WGS sequence"/>
</dbReference>
<feature type="region of interest" description="Disordered" evidence="1">
    <location>
        <begin position="339"/>
        <end position="358"/>
    </location>
</feature>
<dbReference type="OrthoDB" id="2433063at2759"/>
<dbReference type="EMBL" id="JAHRHY010000017">
    <property type="protein sequence ID" value="KAG9063007.1"/>
    <property type="molecule type" value="Genomic_DNA"/>
</dbReference>
<organism evidence="2 3">
    <name type="scientific">Linnemannia hyalina</name>
    <dbReference type="NCBI Taxonomy" id="64524"/>
    <lineage>
        <taxon>Eukaryota</taxon>
        <taxon>Fungi</taxon>
        <taxon>Fungi incertae sedis</taxon>
        <taxon>Mucoromycota</taxon>
        <taxon>Mortierellomycotina</taxon>
        <taxon>Mortierellomycetes</taxon>
        <taxon>Mortierellales</taxon>
        <taxon>Mortierellaceae</taxon>
        <taxon>Linnemannia</taxon>
    </lineage>
</organism>
<reference evidence="2" key="1">
    <citation type="submission" date="2021-06" db="EMBL/GenBank/DDBJ databases">
        <title>Genome Sequence of Mortierella hyaline Strain SCG-10, a Cold-Adapted, Nitrate-Reducing Fungus Isolated from Soil in Minnesota, USA.</title>
        <authorList>
            <person name="Aldossari N."/>
        </authorList>
    </citation>
    <scope>NUCLEOTIDE SEQUENCE</scope>
    <source>
        <strain evidence="2">SCG-10</strain>
    </source>
</reference>
<evidence type="ECO:0000313" key="2">
    <source>
        <dbReference type="EMBL" id="KAG9063007.1"/>
    </source>
</evidence>
<sequence>MGVPGLWPLCAEKGYKAQLKQGLSSSPPTPGSKFRVDLLASSYPQIRYHYLNDLSTFPQAIELHFISCELRKKTSDKRNTALAGAEDCIRNMEKSLEGGHSPCKPTFKKLMNKLRGAFYLGQDSRMVLVTYLRGQGWSLPEIASEADITIAHDFKPGDIVVSQDSDITAYENVETIWPLSRRRFLKYEMGAVAKHHLQLSRVQLTVLYCVSKNDYTTNLNQMGVRTNYGTIKTITEGDPQTMVRRYLAHEVVVIKKPDLDRFDPALKVFCRRELTIPDPPAAPHGLDADARLQELFQRLARIRDVTHDRRQQTFVNLIGEDFAFVASASEGNVDIPNRFRIADRPPEKPPPPTSPVGGIRSCFQHVVKQASEAARTLQCGIGMYLESLSAREVDDMDKLILRKLCPNFTVEKITAFNDWTNQQQSVGQRQDQEHDQGSQRKYNEQEPFLKMLLNAIMNSTQPGATANVRNPTANVELAREFFNRINLYGVSGPPTKPAYPASTIAQLVANQLYVELKNHYKNGSLVLCKKIEVLKKELLQVEATTGTIDLSMSAIQNVLENTWNAQLAKEQEFSLAAGRLLRMLGGSIGAKRQDDNFVIIGIGLGDFKSHYGLSSLHTAFCSYFVRLARSLGYIVRMMTLMTLSKIILHTVIIHSSISSGHYSTSVAASMVAHLEMEDAHRVFGLAVISELAPLVVDEQFVDADEALRSTLKTTTDAARDSNGYLDAQRVQLAKLSEHQVVARPKETESMTVRTWHQVFDLMFDGTIIFVLTGESGLSSTREE</sequence>
<comment type="caution">
    <text evidence="2">The sequence shown here is derived from an EMBL/GenBank/DDBJ whole genome shotgun (WGS) entry which is preliminary data.</text>
</comment>
<accession>A0A9P7XLY3</accession>
<evidence type="ECO:0000313" key="3">
    <source>
        <dbReference type="Proteomes" id="UP000707451"/>
    </source>
</evidence>
<name>A0A9P7XLY3_9FUNG</name>
<evidence type="ECO:0000256" key="1">
    <source>
        <dbReference type="SAM" id="MobiDB-lite"/>
    </source>
</evidence>
<keyword evidence="3" id="KW-1185">Reference proteome</keyword>
<proteinExistence type="predicted"/>
<dbReference type="AlphaFoldDB" id="A0A9P7XLY3"/>
<protein>
    <submittedName>
        <fullName evidence="2">Uncharacterized protein</fullName>
    </submittedName>
</protein>
<gene>
    <name evidence="2" type="ORF">KI688_004607</name>
</gene>